<dbReference type="Proteomes" id="UP000680067">
    <property type="component" value="Unassembled WGS sequence"/>
</dbReference>
<dbReference type="Pfam" id="PF10670">
    <property type="entry name" value="DUF4198"/>
    <property type="match status" value="1"/>
</dbReference>
<comment type="caution">
    <text evidence="2">The sequence shown here is derived from an EMBL/GenBank/DDBJ whole genome shotgun (WGS) entry which is preliminary data.</text>
</comment>
<dbReference type="InterPro" id="IPR019613">
    <property type="entry name" value="DUF4198"/>
</dbReference>
<dbReference type="AlphaFoldDB" id="A0A941DKX9"/>
<gene>
    <name evidence="2" type="ORF">KDM89_00960</name>
</gene>
<feature type="chain" id="PRO_5037128998" evidence="1">
    <location>
        <begin position="23"/>
        <end position="269"/>
    </location>
</feature>
<reference evidence="2" key="1">
    <citation type="submission" date="2021-04" db="EMBL/GenBank/DDBJ databases">
        <title>novel species isolated from subtropical streams in China.</title>
        <authorList>
            <person name="Lu H."/>
        </authorList>
    </citation>
    <scope>NUCLEOTIDE SEQUENCE</scope>
    <source>
        <strain evidence="2">LFS511W</strain>
    </source>
</reference>
<accession>A0A941DKX9</accession>
<sequence>MKRLTRLCAATLLVCASFSAHAHRAFLVPSQTVVSGNTPWITVDAAAATNVFEFDHVATRLDNLFITAPDGSKVAAENPFTGRLRSTFDLQLKQTGTYRIGMLNEGLFASYKENGQPKRWRGTAETFAKEVPANATDLQVTQRIGRVETLVTNGKPGGVAVKPTGKGLELNPVTHPNDLVEGENATFQLLLDGKPAANVKVEVIAGGIRYRQKLGEQTYTTDASGKFSFRPEKAGMIWMEAEVRDDKGVQAPATNRVASYVVTLEVLPQ</sequence>
<name>A0A941DKX9_9BURK</name>
<keyword evidence="3" id="KW-1185">Reference proteome</keyword>
<organism evidence="2 3">
    <name type="scientific">Undibacterium luofuense</name>
    <dbReference type="NCBI Taxonomy" id="2828733"/>
    <lineage>
        <taxon>Bacteria</taxon>
        <taxon>Pseudomonadati</taxon>
        <taxon>Pseudomonadota</taxon>
        <taxon>Betaproteobacteria</taxon>
        <taxon>Burkholderiales</taxon>
        <taxon>Oxalobacteraceae</taxon>
        <taxon>Undibacterium</taxon>
    </lineage>
</organism>
<protein>
    <submittedName>
        <fullName evidence="2">DUF4198 domain-containing protein</fullName>
    </submittedName>
</protein>
<dbReference type="EMBL" id="JAGSPN010000001">
    <property type="protein sequence ID" value="MBR7780696.1"/>
    <property type="molecule type" value="Genomic_DNA"/>
</dbReference>
<evidence type="ECO:0000313" key="3">
    <source>
        <dbReference type="Proteomes" id="UP000680067"/>
    </source>
</evidence>
<evidence type="ECO:0000313" key="2">
    <source>
        <dbReference type="EMBL" id="MBR7780696.1"/>
    </source>
</evidence>
<feature type="signal peptide" evidence="1">
    <location>
        <begin position="1"/>
        <end position="22"/>
    </location>
</feature>
<keyword evidence="1" id="KW-0732">Signal</keyword>
<proteinExistence type="predicted"/>
<evidence type="ECO:0000256" key="1">
    <source>
        <dbReference type="SAM" id="SignalP"/>
    </source>
</evidence>